<gene>
    <name evidence="1" type="ORF">DFQ11_105164</name>
</gene>
<sequence length="98" mass="11694">MNEALIKFWVYDNSQTIESTFYNNGTGKFIDTAKNQIVSFKWTLKNNEMEIILDLNNSPRVVYKNVELSESQFKFKKEDIGFDKQNIPVRFYGTYFYH</sequence>
<dbReference type="EMBL" id="QJTD01000005">
    <property type="protein sequence ID" value="PYE80565.1"/>
    <property type="molecule type" value="Genomic_DNA"/>
</dbReference>
<name>A0A2V4XDG4_9FLAO</name>
<keyword evidence="2" id="KW-1185">Reference proteome</keyword>
<proteinExistence type="predicted"/>
<dbReference type="RefSeq" id="WP_110476066.1">
    <property type="nucleotide sequence ID" value="NZ_BMWQ01000005.1"/>
</dbReference>
<protein>
    <recommendedName>
        <fullName evidence="3">Lipocalin-like protein</fullName>
    </recommendedName>
</protein>
<evidence type="ECO:0000313" key="2">
    <source>
        <dbReference type="Proteomes" id="UP000248054"/>
    </source>
</evidence>
<evidence type="ECO:0000313" key="1">
    <source>
        <dbReference type="EMBL" id="PYE80565.1"/>
    </source>
</evidence>
<dbReference type="Proteomes" id="UP000248054">
    <property type="component" value="Unassembled WGS sequence"/>
</dbReference>
<reference evidence="1 2" key="1">
    <citation type="submission" date="2018-06" db="EMBL/GenBank/DDBJ databases">
        <title>Genomic Encyclopedia of Type Strains, Phase III (KMG-III): the genomes of soil and plant-associated and newly described type strains.</title>
        <authorList>
            <person name="Whitman W."/>
        </authorList>
    </citation>
    <scope>NUCLEOTIDE SEQUENCE [LARGE SCALE GENOMIC DNA]</scope>
    <source>
        <strain evidence="1 2">CECT 7945</strain>
    </source>
</reference>
<organism evidence="1 2">
    <name type="scientific">Winogradskyella epiphytica</name>
    <dbReference type="NCBI Taxonomy" id="262005"/>
    <lineage>
        <taxon>Bacteria</taxon>
        <taxon>Pseudomonadati</taxon>
        <taxon>Bacteroidota</taxon>
        <taxon>Flavobacteriia</taxon>
        <taxon>Flavobacteriales</taxon>
        <taxon>Flavobacteriaceae</taxon>
        <taxon>Winogradskyella</taxon>
    </lineage>
</organism>
<comment type="caution">
    <text evidence="1">The sequence shown here is derived from an EMBL/GenBank/DDBJ whole genome shotgun (WGS) entry which is preliminary data.</text>
</comment>
<dbReference type="AlphaFoldDB" id="A0A2V4XDG4"/>
<accession>A0A2V4XDG4</accession>
<evidence type="ECO:0008006" key="3">
    <source>
        <dbReference type="Google" id="ProtNLM"/>
    </source>
</evidence>